<evidence type="ECO:0000313" key="3">
    <source>
        <dbReference type="Proteomes" id="UP001427805"/>
    </source>
</evidence>
<comment type="caution">
    <text evidence="2">The sequence shown here is derived from an EMBL/GenBank/DDBJ whole genome shotgun (WGS) entry which is preliminary data.</text>
</comment>
<dbReference type="RefSeq" id="WP_346246591.1">
    <property type="nucleotide sequence ID" value="NZ_JBDIZK010000005.1"/>
</dbReference>
<evidence type="ECO:0008006" key="4">
    <source>
        <dbReference type="Google" id="ProtNLM"/>
    </source>
</evidence>
<dbReference type="Gene3D" id="3.40.50.1820">
    <property type="entry name" value="alpha/beta hydrolase"/>
    <property type="match status" value="1"/>
</dbReference>
<organism evidence="2 3">
    <name type="scientific">Sphingomonas rustica</name>
    <dbReference type="NCBI Taxonomy" id="3103142"/>
    <lineage>
        <taxon>Bacteria</taxon>
        <taxon>Pseudomonadati</taxon>
        <taxon>Pseudomonadota</taxon>
        <taxon>Alphaproteobacteria</taxon>
        <taxon>Sphingomonadales</taxon>
        <taxon>Sphingomonadaceae</taxon>
        <taxon>Sphingomonas</taxon>
    </lineage>
</organism>
<keyword evidence="1" id="KW-0732">Signal</keyword>
<dbReference type="SUPFAM" id="SSF53474">
    <property type="entry name" value="alpha/beta-Hydrolases"/>
    <property type="match status" value="1"/>
</dbReference>
<keyword evidence="3" id="KW-1185">Reference proteome</keyword>
<reference evidence="2 3" key="1">
    <citation type="submission" date="2024-05" db="EMBL/GenBank/DDBJ databases">
        <title>Sphingomonas sp. HF-S3 16S ribosomal RNA gene Genome sequencing and assembly.</title>
        <authorList>
            <person name="Lee H."/>
        </authorList>
    </citation>
    <scope>NUCLEOTIDE SEQUENCE [LARGE SCALE GENOMIC DNA]</scope>
    <source>
        <strain evidence="2 3">HF-S3</strain>
    </source>
</reference>
<proteinExistence type="predicted"/>
<dbReference type="InterPro" id="IPR029058">
    <property type="entry name" value="AB_hydrolase_fold"/>
</dbReference>
<accession>A0ABV0BBZ3</accession>
<feature type="signal peptide" evidence="1">
    <location>
        <begin position="1"/>
        <end position="20"/>
    </location>
</feature>
<feature type="chain" id="PRO_5047261039" description="Alpha/beta hydrolase" evidence="1">
    <location>
        <begin position="21"/>
        <end position="269"/>
    </location>
</feature>
<evidence type="ECO:0000313" key="2">
    <source>
        <dbReference type="EMBL" id="MEN3747595.1"/>
    </source>
</evidence>
<dbReference type="PROSITE" id="PS51257">
    <property type="entry name" value="PROKAR_LIPOPROTEIN"/>
    <property type="match status" value="1"/>
</dbReference>
<dbReference type="Proteomes" id="UP001427805">
    <property type="component" value="Unassembled WGS sequence"/>
</dbReference>
<dbReference type="EMBL" id="JBDIZK010000005">
    <property type="protein sequence ID" value="MEN3747595.1"/>
    <property type="molecule type" value="Genomic_DNA"/>
</dbReference>
<evidence type="ECO:0000256" key="1">
    <source>
        <dbReference type="SAM" id="SignalP"/>
    </source>
</evidence>
<gene>
    <name evidence="2" type="ORF">TPR58_10480</name>
</gene>
<protein>
    <recommendedName>
        <fullName evidence="4">Alpha/beta hydrolase</fullName>
    </recommendedName>
</protein>
<sequence length="269" mass="28057">MRSSLILLPLLMAGCATMPAGREVAAAPPEPKLHVERFGETRPAEVRTLVVVIHGDAVTGSRGDEYAFADAVTRAIPRSAAVAILRPGYDDAKGSRSIGERGSATGDNFAGEQLSAVADTVQLLRRRYPAARVLVVGDAGGAAIAANLAGLRPGIFDGMVLVGCPCTLPEWRAHMARATTDPAWKQPVASLDPLKTAGGVRPPLRAAVLVGEKDRITPIKFSRAYVEALSLRGIATDYRIVPGKGHNLLGDPEVLAATSRLAASLGGTS</sequence>
<name>A0ABV0BBZ3_9SPHN</name>